<dbReference type="GeneID" id="27724015"/>
<comment type="caution">
    <text evidence="3">The sequence shown here is derived from an EMBL/GenBank/DDBJ whole genome shotgun (WGS) entry which is preliminary data.</text>
</comment>
<accession>A0A084G7D7</accession>
<evidence type="ECO:0000313" key="4">
    <source>
        <dbReference type="Proteomes" id="UP000028545"/>
    </source>
</evidence>
<dbReference type="OrthoDB" id="2142759at2759"/>
<dbReference type="KEGG" id="sapo:SAPIO_CDS4943"/>
<reference evidence="3 4" key="1">
    <citation type="journal article" date="2014" name="Genome Announc.">
        <title>Draft genome sequence of the pathogenic fungus Scedosporium apiospermum.</title>
        <authorList>
            <person name="Vandeputte P."/>
            <person name="Ghamrawi S."/>
            <person name="Rechenmann M."/>
            <person name="Iltis A."/>
            <person name="Giraud S."/>
            <person name="Fleury M."/>
            <person name="Thornton C."/>
            <person name="Delhaes L."/>
            <person name="Meyer W."/>
            <person name="Papon N."/>
            <person name="Bouchara J.P."/>
        </authorList>
    </citation>
    <scope>NUCLEOTIDE SEQUENCE [LARGE SCALE GENOMIC DNA]</scope>
    <source>
        <strain evidence="3 4">IHEM 14462</strain>
    </source>
</reference>
<dbReference type="EMBL" id="JOWA01000095">
    <property type="protein sequence ID" value="KEZ43249.1"/>
    <property type="molecule type" value="Genomic_DNA"/>
</dbReference>
<dbReference type="VEuPathDB" id="FungiDB:SAPIO_CDS4943"/>
<dbReference type="AlphaFoldDB" id="A0A084G7D7"/>
<proteinExistence type="predicted"/>
<dbReference type="Proteomes" id="UP000028545">
    <property type="component" value="Unassembled WGS sequence"/>
</dbReference>
<gene>
    <name evidence="3" type="ORF">SAPIO_CDS4943</name>
</gene>
<keyword evidence="4" id="KW-1185">Reference proteome</keyword>
<dbReference type="RefSeq" id="XP_016643048.1">
    <property type="nucleotide sequence ID" value="XM_016787373.1"/>
</dbReference>
<evidence type="ECO:0000259" key="2">
    <source>
        <dbReference type="Pfam" id="PF13391"/>
    </source>
</evidence>
<dbReference type="HOGENOM" id="CLU_030288_0_0_1"/>
<evidence type="ECO:0000313" key="3">
    <source>
        <dbReference type="EMBL" id="KEZ43249.1"/>
    </source>
</evidence>
<feature type="compositionally biased region" description="Acidic residues" evidence="1">
    <location>
        <begin position="305"/>
        <end position="329"/>
    </location>
</feature>
<feature type="region of interest" description="Disordered" evidence="1">
    <location>
        <begin position="297"/>
        <end position="345"/>
    </location>
</feature>
<feature type="compositionally biased region" description="Basic and acidic residues" evidence="1">
    <location>
        <begin position="336"/>
        <end position="345"/>
    </location>
</feature>
<dbReference type="InterPro" id="IPR003615">
    <property type="entry name" value="HNH_nuc"/>
</dbReference>
<dbReference type="Pfam" id="PF13391">
    <property type="entry name" value="HNH_2"/>
    <property type="match status" value="1"/>
</dbReference>
<name>A0A084G7D7_PSEDA</name>
<sequence length="345" mass="38856">MSAFLLLSRVDAAGIDGPLGVHHGTALLACQLIADNNFDGRLYTDPRGQHPVLVGLDDILTSDNYYFIIDKDYKLRYPIVPSFRDWTFPHDRIPDSWPSLAATSPQDYLGYGNRCALTNYASGLETAHIVPEEELEWFQREAMGRYSPYPTGFPDSENRMKLRADIHRLYEGSEFVIVPKQEIHDTGKEEDPKRPCYVAHCLGPGNEEIWGLHHNLPLQYIEHTRREMHLARFAWAIFSQANFFLLQGSTRAVVTDDGNGERKVQEVSGSTLRELYGGEENWDSGLLSSRKKRKLDHLGEYSVGEPEDEDNEDNGFGDDDGSDQEEEGGGEGTGPEDLKEFGGRS</sequence>
<organism evidence="3 4">
    <name type="scientific">Pseudallescheria apiosperma</name>
    <name type="common">Scedosporium apiospermum</name>
    <dbReference type="NCBI Taxonomy" id="563466"/>
    <lineage>
        <taxon>Eukaryota</taxon>
        <taxon>Fungi</taxon>
        <taxon>Dikarya</taxon>
        <taxon>Ascomycota</taxon>
        <taxon>Pezizomycotina</taxon>
        <taxon>Sordariomycetes</taxon>
        <taxon>Hypocreomycetidae</taxon>
        <taxon>Microascales</taxon>
        <taxon>Microascaceae</taxon>
        <taxon>Scedosporium</taxon>
    </lineage>
</organism>
<protein>
    <recommendedName>
        <fullName evidence="2">HNH nuclease domain-containing protein</fullName>
    </recommendedName>
</protein>
<dbReference type="OMA" id="HIAFDKP"/>
<evidence type="ECO:0000256" key="1">
    <source>
        <dbReference type="SAM" id="MobiDB-lite"/>
    </source>
</evidence>
<feature type="domain" description="HNH nuclease" evidence="2">
    <location>
        <begin position="115"/>
        <end position="177"/>
    </location>
</feature>